<evidence type="ECO:0000256" key="2">
    <source>
        <dbReference type="PROSITE-ProRule" id="PRU00285"/>
    </source>
</evidence>
<dbReference type="Gene3D" id="2.60.40.790">
    <property type="match status" value="1"/>
</dbReference>
<reference evidence="5" key="1">
    <citation type="submission" date="2023-02" db="EMBL/GenBank/DDBJ databases">
        <authorList>
            <person name="Palmer J.M."/>
        </authorList>
    </citation>
    <scope>NUCLEOTIDE SEQUENCE</scope>
    <source>
        <strain evidence="5">FW57</strain>
    </source>
</reference>
<sequence length="131" mass="14749">MSHWPASCATTFSPKFDVVEHDKEYVLQGELPGVEPQNVEIEFPTTIPSWCAQEGDSACCGNGAGEEGAEETARQRPRYWLRERSYGEFSRVFTFPAIVDQNRVQAKFKDGILDITVPRVEKRGGKRIAIQ</sequence>
<comment type="caution">
    <text evidence="5">The sequence shown here is derived from an EMBL/GenBank/DDBJ whole genome shotgun (WGS) entry which is preliminary data.</text>
</comment>
<comment type="similarity">
    <text evidence="2 3">Belongs to the small heat shock protein (HSP20) family.</text>
</comment>
<organism evidence="5 6">
    <name type="scientific">Staphylotrichum longicolle</name>
    <dbReference type="NCBI Taxonomy" id="669026"/>
    <lineage>
        <taxon>Eukaryota</taxon>
        <taxon>Fungi</taxon>
        <taxon>Dikarya</taxon>
        <taxon>Ascomycota</taxon>
        <taxon>Pezizomycotina</taxon>
        <taxon>Sordariomycetes</taxon>
        <taxon>Sordariomycetidae</taxon>
        <taxon>Sordariales</taxon>
        <taxon>Chaetomiaceae</taxon>
        <taxon>Staphylotrichum</taxon>
    </lineage>
</organism>
<accession>A0AAD4EYI0</accession>
<dbReference type="PANTHER" id="PTHR11527">
    <property type="entry name" value="HEAT-SHOCK PROTEIN 20 FAMILY MEMBER"/>
    <property type="match status" value="1"/>
</dbReference>
<dbReference type="EMBL" id="JAHCVI010000002">
    <property type="protein sequence ID" value="KAG7289842.1"/>
    <property type="molecule type" value="Genomic_DNA"/>
</dbReference>
<protein>
    <recommendedName>
        <fullName evidence="4">SHSP domain-containing protein</fullName>
    </recommendedName>
</protein>
<dbReference type="PROSITE" id="PS01031">
    <property type="entry name" value="SHSP"/>
    <property type="match status" value="1"/>
</dbReference>
<keyword evidence="6" id="KW-1185">Reference proteome</keyword>
<dbReference type="InterPro" id="IPR002068">
    <property type="entry name" value="A-crystallin/Hsp20_dom"/>
</dbReference>
<dbReference type="InterPro" id="IPR008978">
    <property type="entry name" value="HSP20-like_chaperone"/>
</dbReference>
<dbReference type="Pfam" id="PF00011">
    <property type="entry name" value="HSP20"/>
    <property type="match status" value="1"/>
</dbReference>
<keyword evidence="1" id="KW-0346">Stress response</keyword>
<dbReference type="SUPFAM" id="SSF49764">
    <property type="entry name" value="HSP20-like chaperones"/>
    <property type="match status" value="1"/>
</dbReference>
<proteinExistence type="inferred from homology"/>
<evidence type="ECO:0000313" key="6">
    <source>
        <dbReference type="Proteomes" id="UP001197093"/>
    </source>
</evidence>
<feature type="domain" description="SHSP" evidence="4">
    <location>
        <begin position="7"/>
        <end position="131"/>
    </location>
</feature>
<dbReference type="CDD" id="cd06464">
    <property type="entry name" value="ACD_sHsps-like"/>
    <property type="match status" value="1"/>
</dbReference>
<dbReference type="InterPro" id="IPR031107">
    <property type="entry name" value="Small_HSP"/>
</dbReference>
<dbReference type="Proteomes" id="UP001197093">
    <property type="component" value="Unassembled WGS sequence"/>
</dbReference>
<dbReference type="AlphaFoldDB" id="A0AAD4EYI0"/>
<evidence type="ECO:0000313" key="5">
    <source>
        <dbReference type="EMBL" id="KAG7289842.1"/>
    </source>
</evidence>
<evidence type="ECO:0000256" key="3">
    <source>
        <dbReference type="RuleBase" id="RU003616"/>
    </source>
</evidence>
<gene>
    <name evidence="5" type="ORF">NEMBOFW57_006219</name>
</gene>
<evidence type="ECO:0000259" key="4">
    <source>
        <dbReference type="PROSITE" id="PS01031"/>
    </source>
</evidence>
<name>A0AAD4EYI0_9PEZI</name>
<evidence type="ECO:0000256" key="1">
    <source>
        <dbReference type="ARBA" id="ARBA00023016"/>
    </source>
</evidence>